<feature type="transmembrane region" description="Helical" evidence="1">
    <location>
        <begin position="20"/>
        <end position="45"/>
    </location>
</feature>
<evidence type="ECO:0000313" key="2">
    <source>
        <dbReference type="EMBL" id="MDP1454381.1"/>
    </source>
</evidence>
<feature type="transmembrane region" description="Helical" evidence="1">
    <location>
        <begin position="65"/>
        <end position="87"/>
    </location>
</feature>
<dbReference type="AlphaFoldDB" id="A0AA90P8K3"/>
<evidence type="ECO:0000256" key="1">
    <source>
        <dbReference type="SAM" id="Phobius"/>
    </source>
</evidence>
<evidence type="ECO:0000313" key="3">
    <source>
        <dbReference type="Proteomes" id="UP001178275"/>
    </source>
</evidence>
<dbReference type="RefSeq" id="WP_305162694.1">
    <property type="nucleotide sequence ID" value="NZ_JAUUTW010000046.1"/>
</dbReference>
<gene>
    <name evidence="2" type="ORF">Q8G36_26010</name>
</gene>
<keyword evidence="1" id="KW-1133">Transmembrane helix</keyword>
<reference evidence="2" key="1">
    <citation type="submission" date="2023-07" db="EMBL/GenBank/DDBJ databases">
        <title>Murine gut Bacillus species.</title>
        <authorList>
            <person name="Gutman E."/>
            <person name="Hashuel R."/>
            <person name="Litvak Y."/>
        </authorList>
    </citation>
    <scope>NUCLEOTIDE SEQUENCE</scope>
    <source>
        <strain evidence="2">RU293</strain>
    </source>
</reference>
<evidence type="ECO:0008006" key="4">
    <source>
        <dbReference type="Google" id="ProtNLM"/>
    </source>
</evidence>
<accession>A0AA90P8K3</accession>
<dbReference type="EMBL" id="JAUUTW010000046">
    <property type="protein sequence ID" value="MDP1454381.1"/>
    <property type="molecule type" value="Genomic_DNA"/>
</dbReference>
<protein>
    <recommendedName>
        <fullName evidence="4">Phage abortive infection protein</fullName>
    </recommendedName>
</protein>
<keyword evidence="1" id="KW-0472">Membrane</keyword>
<sequence>MKCFKKDKDKKGQFIFSDYITEYALIFLLFALVSPIVGIFIVKVLKLGSYIKGEPTGDVFTNLGVYGDFLGGSTLPFLTLITIAFVYKTFNLQEEQLRIQKEENVATRATLAEQNKTAQLQRFENSFFIQLQHLKEKQKINIGPKNLSLEIILDTHTLILKMKTHEEEHWGESRDAPNRDIEWMLYKAEMQRLFELNKLIFSNSNFKNYIYSIMRCFQLLNKYKGIMDNDEVRYYLRYIIDEIGEESYRLSMLYIIVYSEMHADFFKAIKDLKLHTFVTMGDNQFDRDLLSSLFFISTVLGSSASDH</sequence>
<proteinExistence type="predicted"/>
<keyword evidence="1" id="KW-0812">Transmembrane</keyword>
<organism evidence="2 3">
    <name type="scientific">Peribacillus frigoritolerans</name>
    <dbReference type="NCBI Taxonomy" id="450367"/>
    <lineage>
        <taxon>Bacteria</taxon>
        <taxon>Bacillati</taxon>
        <taxon>Bacillota</taxon>
        <taxon>Bacilli</taxon>
        <taxon>Bacillales</taxon>
        <taxon>Bacillaceae</taxon>
        <taxon>Peribacillus</taxon>
    </lineage>
</organism>
<comment type="caution">
    <text evidence="2">The sequence shown here is derived from an EMBL/GenBank/DDBJ whole genome shotgun (WGS) entry which is preliminary data.</text>
</comment>
<name>A0AA90P8K3_9BACI</name>
<dbReference type="Proteomes" id="UP001178275">
    <property type="component" value="Unassembled WGS sequence"/>
</dbReference>